<proteinExistence type="predicted"/>
<dbReference type="AlphaFoldDB" id="A0A239EF03"/>
<dbReference type="PANTHER" id="PTHR43547">
    <property type="entry name" value="TWO-COMPONENT HISTIDINE KINASE"/>
    <property type="match status" value="1"/>
</dbReference>
<dbReference type="OrthoDB" id="1931120at2"/>
<dbReference type="InterPro" id="IPR003594">
    <property type="entry name" value="HATPase_dom"/>
</dbReference>
<evidence type="ECO:0000256" key="1">
    <source>
        <dbReference type="ARBA" id="ARBA00000085"/>
    </source>
</evidence>
<dbReference type="SMART" id="SM00387">
    <property type="entry name" value="HATPase_c"/>
    <property type="match status" value="1"/>
</dbReference>
<dbReference type="Gene3D" id="3.30.565.10">
    <property type="entry name" value="Histidine kinase-like ATPase, C-terminal domain"/>
    <property type="match status" value="1"/>
</dbReference>
<dbReference type="EMBL" id="FZOU01000001">
    <property type="protein sequence ID" value="SNS42484.1"/>
    <property type="molecule type" value="Genomic_DNA"/>
</dbReference>
<keyword evidence="3" id="KW-0597">Phosphoprotein</keyword>
<dbReference type="EC" id="2.7.13.3" evidence="2"/>
<dbReference type="Proteomes" id="UP000198356">
    <property type="component" value="Unassembled WGS sequence"/>
</dbReference>
<dbReference type="PRINTS" id="PR00344">
    <property type="entry name" value="BCTRLSENSOR"/>
</dbReference>
<keyword evidence="6" id="KW-1185">Reference proteome</keyword>
<evidence type="ECO:0000256" key="3">
    <source>
        <dbReference type="ARBA" id="ARBA00022553"/>
    </source>
</evidence>
<name>A0A239EF03_9BACT</name>
<evidence type="ECO:0000313" key="6">
    <source>
        <dbReference type="Proteomes" id="UP000198356"/>
    </source>
</evidence>
<dbReference type="SUPFAM" id="SSF55874">
    <property type="entry name" value="ATPase domain of HSP90 chaperone/DNA topoisomerase II/histidine kinase"/>
    <property type="match status" value="1"/>
</dbReference>
<reference evidence="5 6" key="1">
    <citation type="submission" date="2017-06" db="EMBL/GenBank/DDBJ databases">
        <authorList>
            <person name="Kim H.J."/>
            <person name="Triplett B.A."/>
        </authorList>
    </citation>
    <scope>NUCLEOTIDE SEQUENCE [LARGE SCALE GENOMIC DNA]</scope>
    <source>
        <strain evidence="5 6">DSM 18704</strain>
    </source>
</reference>
<gene>
    <name evidence="5" type="ORF">SAMN05421770_101912</name>
</gene>
<sequence length="196" mass="21317">MPQAEALNRPIASLAPDSWAALVSGLLQDEAVSPGGVEFYRDKNRDASQVFDSRDAIEHIVQIYSSRMATKSVNGLCCLEDNLPLRMAKGDFQQVISNLISNTIDACSRNGTIHIDSYTYEHSCIFTVSDSGGGVPVSILDRIFTLFFTTNQDVSTGPGLWVTRDIVEKYHGTTAVENRTEGAEFKVVLPGAILAS</sequence>
<dbReference type="InterPro" id="IPR005467">
    <property type="entry name" value="His_kinase_dom"/>
</dbReference>
<protein>
    <recommendedName>
        <fullName evidence="2">histidine kinase</fullName>
        <ecNumber evidence="2">2.7.13.3</ecNumber>
    </recommendedName>
</protein>
<dbReference type="InterPro" id="IPR036890">
    <property type="entry name" value="HATPase_C_sf"/>
</dbReference>
<organism evidence="5 6">
    <name type="scientific">Granulicella rosea</name>
    <dbReference type="NCBI Taxonomy" id="474952"/>
    <lineage>
        <taxon>Bacteria</taxon>
        <taxon>Pseudomonadati</taxon>
        <taxon>Acidobacteriota</taxon>
        <taxon>Terriglobia</taxon>
        <taxon>Terriglobales</taxon>
        <taxon>Acidobacteriaceae</taxon>
        <taxon>Granulicella</taxon>
    </lineage>
</organism>
<dbReference type="PROSITE" id="PS50109">
    <property type="entry name" value="HIS_KIN"/>
    <property type="match status" value="1"/>
</dbReference>
<comment type="catalytic activity">
    <reaction evidence="1">
        <text>ATP + protein L-histidine = ADP + protein N-phospho-L-histidine.</text>
        <dbReference type="EC" id="2.7.13.3"/>
    </reaction>
</comment>
<dbReference type="Pfam" id="PF02518">
    <property type="entry name" value="HATPase_c"/>
    <property type="match status" value="1"/>
</dbReference>
<evidence type="ECO:0000259" key="4">
    <source>
        <dbReference type="PROSITE" id="PS50109"/>
    </source>
</evidence>
<evidence type="ECO:0000313" key="5">
    <source>
        <dbReference type="EMBL" id="SNS42484.1"/>
    </source>
</evidence>
<feature type="domain" description="Histidine kinase" evidence="4">
    <location>
        <begin position="92"/>
        <end position="193"/>
    </location>
</feature>
<evidence type="ECO:0000256" key="2">
    <source>
        <dbReference type="ARBA" id="ARBA00012438"/>
    </source>
</evidence>
<dbReference type="GO" id="GO:0000155">
    <property type="term" value="F:phosphorelay sensor kinase activity"/>
    <property type="evidence" value="ECO:0007669"/>
    <property type="project" value="TreeGrafter"/>
</dbReference>
<dbReference type="InterPro" id="IPR004358">
    <property type="entry name" value="Sig_transdc_His_kin-like_C"/>
</dbReference>
<accession>A0A239EF03</accession>
<keyword evidence="5" id="KW-0808">Transferase</keyword>
<dbReference type="PANTHER" id="PTHR43547:SF2">
    <property type="entry name" value="HYBRID SIGNAL TRANSDUCTION HISTIDINE KINASE C"/>
    <property type="match status" value="1"/>
</dbReference>
<keyword evidence="5" id="KW-0418">Kinase</keyword>